<protein>
    <submittedName>
        <fullName evidence="1">Uncharacterized protein</fullName>
    </submittedName>
</protein>
<accession>A0A7V8NMH1</accession>
<dbReference type="AlphaFoldDB" id="A0A7V8NMH1"/>
<comment type="caution">
    <text evidence="1">The sequence shown here is derived from an EMBL/GenBank/DDBJ whole genome shotgun (WGS) entry which is preliminary data.</text>
</comment>
<evidence type="ECO:0000313" key="2">
    <source>
        <dbReference type="Proteomes" id="UP000567293"/>
    </source>
</evidence>
<name>A0A7V8NMH1_9BACT</name>
<proteinExistence type="predicted"/>
<sequence>MFCYQSNAQNPIVVDAWVLRDTAGADVPGRFMTVQDYAMQPSKGQSQFISDPYLAYFEYQLAGSNWFHEIYGSSNVGKYDVLWFREPIQTFVNTTDNPEFPDEWVRAIQWGTSKEIAPMFNVPWDQQKEGLLQESLAFARQKDAEITSMYFQPGNE</sequence>
<gene>
    <name evidence="1" type="ORF">HRJ53_03645</name>
</gene>
<evidence type="ECO:0000313" key="1">
    <source>
        <dbReference type="EMBL" id="MBA0084068.1"/>
    </source>
</evidence>
<organism evidence="1 2">
    <name type="scientific">Candidatus Acidiferrum panamense</name>
    <dbReference type="NCBI Taxonomy" id="2741543"/>
    <lineage>
        <taxon>Bacteria</taxon>
        <taxon>Pseudomonadati</taxon>
        <taxon>Acidobacteriota</taxon>
        <taxon>Terriglobia</taxon>
        <taxon>Candidatus Acidiferrales</taxon>
        <taxon>Candidatus Acidiferrum</taxon>
    </lineage>
</organism>
<reference evidence="1" key="1">
    <citation type="submission" date="2020-06" db="EMBL/GenBank/DDBJ databases">
        <title>Legume-microbial interactions unlock mineral nutrients during tropical forest succession.</title>
        <authorList>
            <person name="Epihov D.Z."/>
        </authorList>
    </citation>
    <scope>NUCLEOTIDE SEQUENCE [LARGE SCALE GENOMIC DNA]</scope>
    <source>
        <strain evidence="1">Pan2503</strain>
    </source>
</reference>
<dbReference type="Proteomes" id="UP000567293">
    <property type="component" value="Unassembled WGS sequence"/>
</dbReference>
<dbReference type="EMBL" id="JACDQQ010000354">
    <property type="protein sequence ID" value="MBA0084068.1"/>
    <property type="molecule type" value="Genomic_DNA"/>
</dbReference>
<keyword evidence="2" id="KW-1185">Reference proteome</keyword>